<keyword evidence="5 7" id="KW-0238">DNA-binding</keyword>
<dbReference type="Pfam" id="PF02629">
    <property type="entry name" value="CoA_binding"/>
    <property type="match status" value="1"/>
</dbReference>
<dbReference type="GO" id="GO:0003700">
    <property type="term" value="F:DNA-binding transcription factor activity"/>
    <property type="evidence" value="ECO:0007669"/>
    <property type="project" value="UniProtKB-UniRule"/>
</dbReference>
<keyword evidence="1 7" id="KW-0963">Cytoplasm</keyword>
<dbReference type="AlphaFoldDB" id="A0A0S3QSN8"/>
<dbReference type="HAMAP" id="MF_01131">
    <property type="entry name" value="Rex"/>
    <property type="match status" value="1"/>
</dbReference>
<dbReference type="STRING" id="1298851.TST_0526"/>
<dbReference type="EMBL" id="AP013035">
    <property type="protein sequence ID" value="BAT71332.1"/>
    <property type="molecule type" value="Genomic_DNA"/>
</dbReference>
<dbReference type="RefSeq" id="WP_068549252.1">
    <property type="nucleotide sequence ID" value="NZ_AP013035.1"/>
</dbReference>
<dbReference type="InterPro" id="IPR003781">
    <property type="entry name" value="CoA-bd"/>
</dbReference>
<dbReference type="NCBIfam" id="NF003994">
    <property type="entry name" value="PRK05472.2-3"/>
    <property type="match status" value="1"/>
</dbReference>
<feature type="binding site" evidence="7">
    <location>
        <begin position="90"/>
        <end position="95"/>
    </location>
    <ligand>
        <name>NAD(+)</name>
        <dbReference type="ChEBI" id="CHEBI:57540"/>
    </ligand>
</feature>
<dbReference type="NCBIfam" id="NF003989">
    <property type="entry name" value="PRK05472.1-3"/>
    <property type="match status" value="1"/>
</dbReference>
<dbReference type="SUPFAM" id="SSF46785">
    <property type="entry name" value="Winged helix' DNA-binding domain"/>
    <property type="match status" value="1"/>
</dbReference>
<dbReference type="Pfam" id="PF06971">
    <property type="entry name" value="Put_DNA-bind_N"/>
    <property type="match status" value="1"/>
</dbReference>
<dbReference type="NCBIfam" id="NF003995">
    <property type="entry name" value="PRK05472.2-4"/>
    <property type="match status" value="1"/>
</dbReference>
<gene>
    <name evidence="7 9" type="primary">rex</name>
    <name evidence="9" type="ORF">TST_0526</name>
</gene>
<dbReference type="NCBIfam" id="NF003993">
    <property type="entry name" value="PRK05472.2-2"/>
    <property type="match status" value="1"/>
</dbReference>
<feature type="DNA-binding region" description="H-T-H motif" evidence="7">
    <location>
        <begin position="16"/>
        <end position="55"/>
    </location>
</feature>
<evidence type="ECO:0000256" key="6">
    <source>
        <dbReference type="ARBA" id="ARBA00023163"/>
    </source>
</evidence>
<evidence type="ECO:0000313" key="9">
    <source>
        <dbReference type="EMBL" id="BAT71332.1"/>
    </source>
</evidence>
<dbReference type="GO" id="GO:0005737">
    <property type="term" value="C:cytoplasm"/>
    <property type="evidence" value="ECO:0007669"/>
    <property type="project" value="UniProtKB-SubCell"/>
</dbReference>
<dbReference type="PANTHER" id="PTHR35786">
    <property type="entry name" value="REDOX-SENSING TRANSCRIPTIONAL REPRESSOR REX"/>
    <property type="match status" value="1"/>
</dbReference>
<evidence type="ECO:0000259" key="8">
    <source>
        <dbReference type="SMART" id="SM00881"/>
    </source>
</evidence>
<dbReference type="OrthoDB" id="9784760at2"/>
<dbReference type="GO" id="GO:0045892">
    <property type="term" value="P:negative regulation of DNA-templated transcription"/>
    <property type="evidence" value="ECO:0007669"/>
    <property type="project" value="InterPro"/>
</dbReference>
<dbReference type="InterPro" id="IPR036390">
    <property type="entry name" value="WH_DNA-bd_sf"/>
</dbReference>
<dbReference type="SUPFAM" id="SSF51735">
    <property type="entry name" value="NAD(P)-binding Rossmann-fold domains"/>
    <property type="match status" value="1"/>
</dbReference>
<reference evidence="10" key="1">
    <citation type="journal article" date="2018" name="Science">
        <title>A primordial and reversible TCA cycle in a facultatively chemolithoautotrophic thermophile.</title>
        <authorList>
            <person name="Nunoura T."/>
            <person name="Chikaraishi Y."/>
            <person name="Izaki R."/>
            <person name="Suwa T."/>
            <person name="Sato T."/>
            <person name="Harada T."/>
            <person name="Mori K."/>
            <person name="Kato Y."/>
            <person name="Miyazaki M."/>
            <person name="Shimamura S."/>
            <person name="Yanagawa K."/>
            <person name="Shuto A."/>
            <person name="Ohkouchi N."/>
            <person name="Fujita N."/>
            <person name="Takaki Y."/>
            <person name="Atomi H."/>
            <person name="Takai K."/>
        </authorList>
    </citation>
    <scope>NUCLEOTIDE SEQUENCE [LARGE SCALE GENOMIC DNA]</scope>
    <source>
        <strain evidence="10">DSM 17441 / JCM 13301 / NBRC 103674 / ABI70S6</strain>
    </source>
</reference>
<dbReference type="InterPro" id="IPR058236">
    <property type="entry name" value="Rex_actinobacterial-type"/>
</dbReference>
<keyword evidence="10" id="KW-1185">Reference proteome</keyword>
<evidence type="ECO:0000256" key="1">
    <source>
        <dbReference type="ARBA" id="ARBA00022490"/>
    </source>
</evidence>
<keyword evidence="2 7" id="KW-0678">Repressor</keyword>
<dbReference type="Gene3D" id="1.10.10.10">
    <property type="entry name" value="Winged helix-like DNA-binding domain superfamily/Winged helix DNA-binding domain"/>
    <property type="match status" value="1"/>
</dbReference>
<dbReference type="SMART" id="SM00881">
    <property type="entry name" value="CoA_binding"/>
    <property type="match status" value="1"/>
</dbReference>
<comment type="similarity">
    <text evidence="7">Belongs to the transcriptional regulatory Rex family.</text>
</comment>
<sequence length="212" mass="24081">MRRLKIPEVTISRLSLYLRCLTELEEEGVEVISSAELGRRCGINPAQIRKDLAYFGEFGTRGVGYYVRELKQDIKRIMGLDREWEVALVGVGNLGRALLSYQGFKRHGFRISVAFDKVIDEERKKAIPEGCELYPAEKMEEIIRKRRIKLAIIAVHYSEAQKVADSLARAGVKGILNFAPVRLTVPKGVTVRHIDLGVELEVLTFFVNTKMF</sequence>
<dbReference type="InterPro" id="IPR036388">
    <property type="entry name" value="WH-like_DNA-bd_sf"/>
</dbReference>
<dbReference type="GO" id="GO:0003677">
    <property type="term" value="F:DNA binding"/>
    <property type="evidence" value="ECO:0007669"/>
    <property type="project" value="UniProtKB-UniRule"/>
</dbReference>
<feature type="domain" description="CoA-binding" evidence="8">
    <location>
        <begin position="79"/>
        <end position="182"/>
    </location>
</feature>
<organism evidence="9 10">
    <name type="scientific">Thermosulfidibacter takaii (strain DSM 17441 / JCM 13301 / NBRC 103674 / ABI70S6)</name>
    <dbReference type="NCBI Taxonomy" id="1298851"/>
    <lineage>
        <taxon>Bacteria</taxon>
        <taxon>Pseudomonadati</taxon>
        <taxon>Thermosulfidibacterota</taxon>
        <taxon>Thermosulfidibacteria</taxon>
        <taxon>Thermosulfidibacterales</taxon>
        <taxon>Thermosulfidibacteraceae</taxon>
    </lineage>
</organism>
<dbReference type="KEGG" id="ttk:TST_0526"/>
<dbReference type="InterPro" id="IPR036291">
    <property type="entry name" value="NAD(P)-bd_dom_sf"/>
</dbReference>
<dbReference type="Proteomes" id="UP000063234">
    <property type="component" value="Chromosome"/>
</dbReference>
<evidence type="ECO:0000256" key="3">
    <source>
        <dbReference type="ARBA" id="ARBA00023015"/>
    </source>
</evidence>
<evidence type="ECO:0000256" key="7">
    <source>
        <dbReference type="HAMAP-Rule" id="MF_01131"/>
    </source>
</evidence>
<comment type="subunit">
    <text evidence="7">Homodimer.</text>
</comment>
<keyword evidence="6 7" id="KW-0804">Transcription</keyword>
<evidence type="ECO:0000256" key="5">
    <source>
        <dbReference type="ARBA" id="ARBA00023125"/>
    </source>
</evidence>
<evidence type="ECO:0000313" key="10">
    <source>
        <dbReference type="Proteomes" id="UP000063234"/>
    </source>
</evidence>
<proteinExistence type="inferred from homology"/>
<protein>
    <recommendedName>
        <fullName evidence="7">Redox-sensing transcriptional repressor Rex</fullName>
    </recommendedName>
</protein>
<dbReference type="Gene3D" id="3.40.50.720">
    <property type="entry name" value="NAD(P)-binding Rossmann-like Domain"/>
    <property type="match status" value="1"/>
</dbReference>
<evidence type="ECO:0000256" key="4">
    <source>
        <dbReference type="ARBA" id="ARBA00023027"/>
    </source>
</evidence>
<keyword evidence="3 7" id="KW-0805">Transcription regulation</keyword>
<dbReference type="InterPro" id="IPR009718">
    <property type="entry name" value="Rex_DNA-bd_C_dom"/>
</dbReference>
<comment type="subcellular location">
    <subcellularLocation>
        <location evidence="7">Cytoplasm</location>
    </subcellularLocation>
</comment>
<accession>A0A0S3QSN8</accession>
<dbReference type="NCBIfam" id="NF003992">
    <property type="entry name" value="PRK05472.2-1"/>
    <property type="match status" value="1"/>
</dbReference>
<keyword evidence="4 7" id="KW-0520">NAD</keyword>
<evidence type="ECO:0000256" key="2">
    <source>
        <dbReference type="ARBA" id="ARBA00022491"/>
    </source>
</evidence>
<dbReference type="GO" id="GO:0051775">
    <property type="term" value="P:response to redox state"/>
    <property type="evidence" value="ECO:0007669"/>
    <property type="project" value="InterPro"/>
</dbReference>
<dbReference type="PANTHER" id="PTHR35786:SF1">
    <property type="entry name" value="REDOX-SENSING TRANSCRIPTIONAL REPRESSOR REX 1"/>
    <property type="match status" value="1"/>
</dbReference>
<dbReference type="NCBIfam" id="NF003996">
    <property type="entry name" value="PRK05472.2-5"/>
    <property type="match status" value="1"/>
</dbReference>
<dbReference type="InterPro" id="IPR022876">
    <property type="entry name" value="Tscrpt_rep_Rex"/>
</dbReference>
<dbReference type="PATRIC" id="fig|1298851.3.peg.550"/>
<comment type="function">
    <text evidence="7">Modulates transcription in response to changes in cellular NADH/NAD(+) redox state.</text>
</comment>
<name>A0A0S3QSN8_THET7</name>